<gene>
    <name evidence="2" type="ORF">BO80DRAFT_292426</name>
</gene>
<name>A0A395GIL2_9EURO</name>
<protein>
    <submittedName>
        <fullName evidence="2">Uncharacterized protein</fullName>
    </submittedName>
</protein>
<keyword evidence="3" id="KW-1185">Reference proteome</keyword>
<evidence type="ECO:0000313" key="2">
    <source>
        <dbReference type="EMBL" id="RAK94878.1"/>
    </source>
</evidence>
<dbReference type="AlphaFoldDB" id="A0A395GIL2"/>
<dbReference type="PROSITE" id="PS51257">
    <property type="entry name" value="PROKAR_LIPOPROTEIN"/>
    <property type="match status" value="1"/>
</dbReference>
<feature type="region of interest" description="Disordered" evidence="1">
    <location>
        <begin position="35"/>
        <end position="58"/>
    </location>
</feature>
<dbReference type="Proteomes" id="UP000249402">
    <property type="component" value="Unassembled WGS sequence"/>
</dbReference>
<organism evidence="2 3">
    <name type="scientific">Aspergillus ibericus CBS 121593</name>
    <dbReference type="NCBI Taxonomy" id="1448316"/>
    <lineage>
        <taxon>Eukaryota</taxon>
        <taxon>Fungi</taxon>
        <taxon>Dikarya</taxon>
        <taxon>Ascomycota</taxon>
        <taxon>Pezizomycotina</taxon>
        <taxon>Eurotiomycetes</taxon>
        <taxon>Eurotiomycetidae</taxon>
        <taxon>Eurotiales</taxon>
        <taxon>Aspergillaceae</taxon>
        <taxon>Aspergillus</taxon>
        <taxon>Aspergillus subgen. Circumdati</taxon>
    </lineage>
</organism>
<reference evidence="2 3" key="1">
    <citation type="submission" date="2018-02" db="EMBL/GenBank/DDBJ databases">
        <title>The genomes of Aspergillus section Nigri reveals drivers in fungal speciation.</title>
        <authorList>
            <consortium name="DOE Joint Genome Institute"/>
            <person name="Vesth T.C."/>
            <person name="Nybo J."/>
            <person name="Theobald S."/>
            <person name="Brandl J."/>
            <person name="Frisvad J.C."/>
            <person name="Nielsen K.F."/>
            <person name="Lyhne E.K."/>
            <person name="Kogle M.E."/>
            <person name="Kuo A."/>
            <person name="Riley R."/>
            <person name="Clum A."/>
            <person name="Nolan M."/>
            <person name="Lipzen A."/>
            <person name="Salamov A."/>
            <person name="Henrissat B."/>
            <person name="Wiebenga A."/>
            <person name="De vries R.P."/>
            <person name="Grigoriev I.V."/>
            <person name="Mortensen U.H."/>
            <person name="Andersen M.R."/>
            <person name="Baker S.E."/>
        </authorList>
    </citation>
    <scope>NUCLEOTIDE SEQUENCE [LARGE SCALE GENOMIC DNA]</scope>
    <source>
        <strain evidence="2 3">CBS 121593</strain>
    </source>
</reference>
<proteinExistence type="predicted"/>
<sequence>MILSCRPFRFLSNCPLLLGCTHAKKTEFPLTTANETFWNRPPTSTPPPHHLSGSRSPVPVVLPRGLEASSHSTVWTGHNRVGCLVRPMGEPRPPNVTRA</sequence>
<accession>A0A395GIL2</accession>
<dbReference type="GeneID" id="37219881"/>
<evidence type="ECO:0000313" key="3">
    <source>
        <dbReference type="Proteomes" id="UP000249402"/>
    </source>
</evidence>
<dbReference type="VEuPathDB" id="FungiDB:BO80DRAFT_292426"/>
<dbReference type="RefSeq" id="XP_025569206.1">
    <property type="nucleotide sequence ID" value="XM_025715016.1"/>
</dbReference>
<dbReference type="EMBL" id="KZ824514">
    <property type="protein sequence ID" value="RAK94878.1"/>
    <property type="molecule type" value="Genomic_DNA"/>
</dbReference>
<evidence type="ECO:0000256" key="1">
    <source>
        <dbReference type="SAM" id="MobiDB-lite"/>
    </source>
</evidence>